<accession>A0ABX1LLG0</accession>
<evidence type="ECO:0000313" key="1">
    <source>
        <dbReference type="EMBL" id="NMD56991.1"/>
    </source>
</evidence>
<comment type="caution">
    <text evidence="1">The sequence shown here is derived from an EMBL/GenBank/DDBJ whole genome shotgun (WGS) entry which is preliminary data.</text>
</comment>
<dbReference type="RefSeq" id="WP_191834167.1">
    <property type="nucleotide sequence ID" value="NZ_JABARZ010000015.1"/>
</dbReference>
<dbReference type="Proteomes" id="UP000556611">
    <property type="component" value="Unassembled WGS sequence"/>
</dbReference>
<proteinExistence type="predicted"/>
<evidence type="ECO:0000313" key="2">
    <source>
        <dbReference type="Proteomes" id="UP000556611"/>
    </source>
</evidence>
<protein>
    <submittedName>
        <fullName evidence="1">Uncharacterized protein</fullName>
    </submittedName>
</protein>
<dbReference type="Pfam" id="PF20375">
    <property type="entry name" value="DUF6670"/>
    <property type="match status" value="1"/>
</dbReference>
<sequence>MKRFGWTHFGVMIPSLPAPHRYLGMMTMAGETGQQAFDVLGEENHADPLDPVTVAVSTGAEGAYERRVLSARSDCTFTDNKVRLGPLAEIRGVFPHYEVSMSAGDLSVQLTMDCRPEATWFIKSPLYDHLGFMAHYRGVISLRDQLPIVIEGIGNLEYARCASPAALLRRSFAHALPIDGFSYHVVELPGQRQILFAELQGAGETIDGMLILRDMAAPNDDVSTLGATYKVVGFAPEPASDGGRTHYLPRSFVFASERLGVSVSGTYDCPQRFGVGVGYISGYRATVHIGSETIDTRGYAEYVRATDT</sequence>
<dbReference type="EMBL" id="JABARZ010000015">
    <property type="protein sequence ID" value="NMD56991.1"/>
    <property type="molecule type" value="Genomic_DNA"/>
</dbReference>
<keyword evidence="2" id="KW-1185">Reference proteome</keyword>
<reference evidence="1 2" key="1">
    <citation type="submission" date="2020-04" db="EMBL/GenBank/DDBJ databases">
        <title>MicrobeNet Type strains.</title>
        <authorList>
            <person name="Nicholson A.C."/>
        </authorList>
    </citation>
    <scope>NUCLEOTIDE SEQUENCE [LARGE SCALE GENOMIC DNA]</scope>
    <source>
        <strain evidence="1 2">ATCC BAA-330</strain>
    </source>
</reference>
<dbReference type="InterPro" id="IPR046611">
    <property type="entry name" value="DUF6670"/>
</dbReference>
<organism evidence="1 2">
    <name type="scientific">Tsukamurella columbiensis</name>
    <dbReference type="NCBI Taxonomy" id="128509"/>
    <lineage>
        <taxon>Bacteria</taxon>
        <taxon>Bacillati</taxon>
        <taxon>Actinomycetota</taxon>
        <taxon>Actinomycetes</taxon>
        <taxon>Mycobacteriales</taxon>
        <taxon>Tsukamurellaceae</taxon>
        <taxon>Tsukamurella</taxon>
    </lineage>
</organism>
<gene>
    <name evidence="1" type="ORF">HHU10_15340</name>
</gene>
<name>A0ABX1LLG0_9ACTN</name>